<dbReference type="Proteomes" id="UP000292507">
    <property type="component" value="Unassembled WGS sequence"/>
</dbReference>
<evidence type="ECO:0000313" key="3">
    <source>
        <dbReference type="Proteomes" id="UP000292507"/>
    </source>
</evidence>
<evidence type="ECO:0000259" key="1">
    <source>
        <dbReference type="PROSITE" id="PS51186"/>
    </source>
</evidence>
<reference evidence="2 3" key="1">
    <citation type="submission" date="2019-02" db="EMBL/GenBank/DDBJ databases">
        <title>Sequencing the genomes of 1000 actinobacteria strains.</title>
        <authorList>
            <person name="Klenk H.-P."/>
        </authorList>
    </citation>
    <scope>NUCLEOTIDE SEQUENCE [LARGE SCALE GENOMIC DNA]</scope>
    <source>
        <strain evidence="2 3">DSM 44509</strain>
    </source>
</reference>
<feature type="domain" description="N-acetyltransferase" evidence="1">
    <location>
        <begin position="11"/>
        <end position="168"/>
    </location>
</feature>
<dbReference type="AlphaFoldDB" id="A0A4Q7Y945"/>
<dbReference type="SUPFAM" id="SSF55729">
    <property type="entry name" value="Acyl-CoA N-acyltransferases (Nat)"/>
    <property type="match status" value="1"/>
</dbReference>
<dbReference type="PANTHER" id="PTHR43415">
    <property type="entry name" value="SPERMIDINE N(1)-ACETYLTRANSFERASE"/>
    <property type="match status" value="1"/>
</dbReference>
<dbReference type="PANTHER" id="PTHR43415:SF3">
    <property type="entry name" value="GNAT-FAMILY ACETYLTRANSFERASE"/>
    <property type="match status" value="1"/>
</dbReference>
<accession>A0A4Q7Y945</accession>
<dbReference type="OrthoDB" id="5358891at2"/>
<dbReference type="InterPro" id="IPR000182">
    <property type="entry name" value="GNAT_dom"/>
</dbReference>
<dbReference type="NCBIfam" id="TIGR03585">
    <property type="entry name" value="PseH"/>
    <property type="match status" value="1"/>
</dbReference>
<protein>
    <submittedName>
        <fullName evidence="2">UDP-4-amino-4, 6-dideoxy-N-acetyl-beta-L-altrosamine N-acetyltransferase</fullName>
    </submittedName>
</protein>
<dbReference type="InterPro" id="IPR016181">
    <property type="entry name" value="Acyl_CoA_acyltransferase"/>
</dbReference>
<dbReference type="CDD" id="cd04301">
    <property type="entry name" value="NAT_SF"/>
    <property type="match status" value="1"/>
</dbReference>
<dbReference type="Pfam" id="PF13302">
    <property type="entry name" value="Acetyltransf_3"/>
    <property type="match status" value="1"/>
</dbReference>
<sequence>MTEAGATGGTVQLRLVGPEDRDRLRAWRNDPAVAQHMYTTHEIGPEEHARWFAGLLGDDRRRAWVASLDGVPVGAVFVTGIDRENRRATWGFYVADPRTRGRGVGSAIWVFVLDHVFEELGLHKLCSEVLSSNEASLAMHQKFGFRTEGVLHDHVLRDGRWLHAHLLAMWADDWAERRAGFEAGLRGNGRLA</sequence>
<gene>
    <name evidence="2" type="ORF">BKA19_2759</name>
</gene>
<dbReference type="RefSeq" id="WP_104530237.1">
    <property type="nucleotide sequence ID" value="NZ_POQT01000045.1"/>
</dbReference>
<organism evidence="2 3">
    <name type="scientific">Blastococcus saxobsidens</name>
    <dbReference type="NCBI Taxonomy" id="138336"/>
    <lineage>
        <taxon>Bacteria</taxon>
        <taxon>Bacillati</taxon>
        <taxon>Actinomycetota</taxon>
        <taxon>Actinomycetes</taxon>
        <taxon>Geodermatophilales</taxon>
        <taxon>Geodermatophilaceae</taxon>
        <taxon>Blastococcus</taxon>
    </lineage>
</organism>
<dbReference type="EMBL" id="SHKV01000001">
    <property type="protein sequence ID" value="RZU33044.1"/>
    <property type="molecule type" value="Genomic_DNA"/>
</dbReference>
<name>A0A4Q7Y945_9ACTN</name>
<comment type="caution">
    <text evidence="2">The sequence shown here is derived from an EMBL/GenBank/DDBJ whole genome shotgun (WGS) entry which is preliminary data.</text>
</comment>
<dbReference type="PROSITE" id="PS51186">
    <property type="entry name" value="GNAT"/>
    <property type="match status" value="1"/>
</dbReference>
<keyword evidence="3" id="KW-1185">Reference proteome</keyword>
<dbReference type="Gene3D" id="3.40.630.30">
    <property type="match status" value="1"/>
</dbReference>
<dbReference type="InterPro" id="IPR020036">
    <property type="entry name" value="PseH"/>
</dbReference>
<proteinExistence type="predicted"/>
<evidence type="ECO:0000313" key="2">
    <source>
        <dbReference type="EMBL" id="RZU33044.1"/>
    </source>
</evidence>
<dbReference type="GO" id="GO:0016747">
    <property type="term" value="F:acyltransferase activity, transferring groups other than amino-acyl groups"/>
    <property type="evidence" value="ECO:0007669"/>
    <property type="project" value="InterPro"/>
</dbReference>
<keyword evidence="2" id="KW-0808">Transferase</keyword>